<sequence length="509" mass="57339">MLEKKKTMRILRKVSNVFLLTVGSLGGVLIVLFSLLNLKKFGLANLDVVTTLFVIFYIGVSVGLYFIPNKRLVRVIVLATIVILAALIRYWWIKVANTVPESDFAVMYHAARDLASGHNLNVLKESGYFLAYPYQNGFVLYQALIMKVFGTSVFSLQLMNVLLGGLTIILLYFMVKLISNDRTAMIAMFMYAFYLPAILMTSVLTNQIVATLMYVAGFYLLIDGQKQLRDSWLGLMKLSFGALFILLGNIMRPLGPVILIAIVLYYLVYVLEYRKKFFSGNIKSLLAIVVILVIYFVGMFAAGAGIKASGVSDYGLVNRDPMWKFVTGLNSESRGHYSTEALAELNKEPIGVKRDALGKRIIKSELKNGNVLKLFLVKYKSMWSDNDSSMRWSANNPNVQVNVTTLNGKLVIRRIELAQKIQWIFIFMLLVIALVMMFKSADIMLNKNSFVMLLIILIFGYIAVHLLIEIQTRYRFFIIPFIISMGAIGLSSLLGKVDQEKAQDISIVK</sequence>
<evidence type="ECO:0000256" key="4">
    <source>
        <dbReference type="ARBA" id="ARBA00022679"/>
    </source>
</evidence>
<feature type="transmembrane region" description="Helical" evidence="8">
    <location>
        <begin position="154"/>
        <end position="175"/>
    </location>
</feature>
<evidence type="ECO:0000256" key="1">
    <source>
        <dbReference type="ARBA" id="ARBA00004651"/>
    </source>
</evidence>
<feature type="transmembrane region" description="Helical" evidence="8">
    <location>
        <begin position="257"/>
        <end position="273"/>
    </location>
</feature>
<comment type="caution">
    <text evidence="10">The sequence shown here is derived from an EMBL/GenBank/DDBJ whole genome shotgun (WGS) entry which is preliminary data.</text>
</comment>
<feature type="transmembrane region" description="Helical" evidence="8">
    <location>
        <begin position="285"/>
        <end position="306"/>
    </location>
</feature>
<protein>
    <recommendedName>
        <fullName evidence="9">Glycosyltransferase RgtA/B/C/D-like domain-containing protein</fullName>
    </recommendedName>
</protein>
<dbReference type="GO" id="GO:0016763">
    <property type="term" value="F:pentosyltransferase activity"/>
    <property type="evidence" value="ECO:0007669"/>
    <property type="project" value="TreeGrafter"/>
</dbReference>
<dbReference type="PATRIC" id="fig|1423722.3.peg.878"/>
<proteinExistence type="predicted"/>
<keyword evidence="7 8" id="KW-0472">Membrane</keyword>
<dbReference type="InterPro" id="IPR050297">
    <property type="entry name" value="LipidA_mod_glycosyltrf_83"/>
</dbReference>
<feature type="transmembrane region" description="Helical" evidence="8">
    <location>
        <begin position="14"/>
        <end position="36"/>
    </location>
</feature>
<dbReference type="AlphaFoldDB" id="A0A0R1H425"/>
<evidence type="ECO:0000256" key="8">
    <source>
        <dbReference type="SAM" id="Phobius"/>
    </source>
</evidence>
<dbReference type="Pfam" id="PF13231">
    <property type="entry name" value="PMT_2"/>
    <property type="match status" value="1"/>
</dbReference>
<keyword evidence="11" id="KW-1185">Reference proteome</keyword>
<dbReference type="EMBL" id="AZCV01000002">
    <property type="protein sequence ID" value="KRK38090.1"/>
    <property type="molecule type" value="Genomic_DNA"/>
</dbReference>
<evidence type="ECO:0000259" key="9">
    <source>
        <dbReference type="Pfam" id="PF13231"/>
    </source>
</evidence>
<dbReference type="InterPro" id="IPR038731">
    <property type="entry name" value="RgtA/B/C-like"/>
</dbReference>
<keyword evidence="4" id="KW-0808">Transferase</keyword>
<evidence type="ECO:0000313" key="11">
    <source>
        <dbReference type="Proteomes" id="UP000050909"/>
    </source>
</evidence>
<dbReference type="GO" id="GO:0009103">
    <property type="term" value="P:lipopolysaccharide biosynthetic process"/>
    <property type="evidence" value="ECO:0007669"/>
    <property type="project" value="UniProtKB-ARBA"/>
</dbReference>
<evidence type="ECO:0000256" key="3">
    <source>
        <dbReference type="ARBA" id="ARBA00022676"/>
    </source>
</evidence>
<dbReference type="PANTHER" id="PTHR33908">
    <property type="entry name" value="MANNOSYLTRANSFERASE YKCB-RELATED"/>
    <property type="match status" value="1"/>
</dbReference>
<reference evidence="10 11" key="1">
    <citation type="journal article" date="2015" name="Genome Announc.">
        <title>Expanding the biotechnology potential of lactobacilli through comparative genomics of 213 strains and associated genera.</title>
        <authorList>
            <person name="Sun Z."/>
            <person name="Harris H.M."/>
            <person name="McCann A."/>
            <person name="Guo C."/>
            <person name="Argimon S."/>
            <person name="Zhang W."/>
            <person name="Yang X."/>
            <person name="Jeffery I.B."/>
            <person name="Cooney J.C."/>
            <person name="Kagawa T.F."/>
            <person name="Liu W."/>
            <person name="Song Y."/>
            <person name="Salvetti E."/>
            <person name="Wrobel A."/>
            <person name="Rasinkangas P."/>
            <person name="Parkhill J."/>
            <person name="Rea M.C."/>
            <person name="O'Sullivan O."/>
            <person name="Ritari J."/>
            <person name="Douillard F.P."/>
            <person name="Paul Ross R."/>
            <person name="Yang R."/>
            <person name="Briner A.E."/>
            <person name="Felis G.E."/>
            <person name="de Vos W.M."/>
            <person name="Barrangou R."/>
            <person name="Klaenhammer T.R."/>
            <person name="Caufield P.W."/>
            <person name="Cui Y."/>
            <person name="Zhang H."/>
            <person name="O'Toole P.W."/>
        </authorList>
    </citation>
    <scope>NUCLEOTIDE SEQUENCE [LARGE SCALE GENOMIC DNA]</scope>
    <source>
        <strain evidence="10 11">DSM 20534</strain>
    </source>
</reference>
<evidence type="ECO:0000256" key="6">
    <source>
        <dbReference type="ARBA" id="ARBA00022989"/>
    </source>
</evidence>
<feature type="transmembrane region" description="Helical" evidence="8">
    <location>
        <begin position="450"/>
        <end position="468"/>
    </location>
</feature>
<evidence type="ECO:0000256" key="7">
    <source>
        <dbReference type="ARBA" id="ARBA00023136"/>
    </source>
</evidence>
<evidence type="ECO:0000256" key="2">
    <source>
        <dbReference type="ARBA" id="ARBA00022475"/>
    </source>
</evidence>
<feature type="transmembrane region" description="Helical" evidence="8">
    <location>
        <begin position="72"/>
        <end position="92"/>
    </location>
</feature>
<accession>A0A0R1H425</accession>
<name>A0A0R1H425_9LACO</name>
<feature type="transmembrane region" description="Helical" evidence="8">
    <location>
        <begin position="182"/>
        <end position="199"/>
    </location>
</feature>
<organism evidence="10 11">
    <name type="scientific">Amylolactobacillus amylotrophicus DSM 20534</name>
    <dbReference type="NCBI Taxonomy" id="1423722"/>
    <lineage>
        <taxon>Bacteria</taxon>
        <taxon>Bacillati</taxon>
        <taxon>Bacillota</taxon>
        <taxon>Bacilli</taxon>
        <taxon>Lactobacillales</taxon>
        <taxon>Lactobacillaceae</taxon>
        <taxon>Amylolactobacillus</taxon>
    </lineage>
</organism>
<feature type="transmembrane region" description="Helical" evidence="8">
    <location>
        <begin position="421"/>
        <end position="438"/>
    </location>
</feature>
<evidence type="ECO:0000256" key="5">
    <source>
        <dbReference type="ARBA" id="ARBA00022692"/>
    </source>
</evidence>
<dbReference type="PANTHER" id="PTHR33908:SF11">
    <property type="entry name" value="MEMBRANE PROTEIN"/>
    <property type="match status" value="1"/>
</dbReference>
<evidence type="ECO:0000313" key="10">
    <source>
        <dbReference type="EMBL" id="KRK38090.1"/>
    </source>
</evidence>
<keyword evidence="2" id="KW-1003">Cell membrane</keyword>
<feature type="transmembrane region" description="Helical" evidence="8">
    <location>
        <begin position="48"/>
        <end position="67"/>
    </location>
</feature>
<keyword evidence="3" id="KW-0328">Glycosyltransferase</keyword>
<feature type="transmembrane region" description="Helical" evidence="8">
    <location>
        <begin position="474"/>
        <end position="494"/>
    </location>
</feature>
<comment type="subcellular location">
    <subcellularLocation>
        <location evidence="1">Cell membrane</location>
        <topology evidence="1">Multi-pass membrane protein</topology>
    </subcellularLocation>
</comment>
<dbReference type="GO" id="GO:0005886">
    <property type="term" value="C:plasma membrane"/>
    <property type="evidence" value="ECO:0007669"/>
    <property type="project" value="UniProtKB-SubCell"/>
</dbReference>
<gene>
    <name evidence="10" type="ORF">FC62_GL000862</name>
</gene>
<dbReference type="Proteomes" id="UP000050909">
    <property type="component" value="Unassembled WGS sequence"/>
</dbReference>
<keyword evidence="6 8" id="KW-1133">Transmembrane helix</keyword>
<feature type="domain" description="Glycosyltransferase RgtA/B/C/D-like" evidence="9">
    <location>
        <begin position="142"/>
        <end position="294"/>
    </location>
</feature>
<keyword evidence="5 8" id="KW-0812">Transmembrane</keyword>